<evidence type="ECO:0000259" key="6">
    <source>
        <dbReference type="Pfam" id="PF00975"/>
    </source>
</evidence>
<dbReference type="AlphaFoldDB" id="A0A239HDR4"/>
<dbReference type="InterPro" id="IPR029058">
    <property type="entry name" value="AB_hydrolase_fold"/>
</dbReference>
<dbReference type="Gene3D" id="1.10.1200.10">
    <property type="entry name" value="ACP-like"/>
    <property type="match status" value="1"/>
</dbReference>
<dbReference type="SUPFAM" id="SSF52777">
    <property type="entry name" value="CoA-dependent acyltransferases"/>
    <property type="match status" value="2"/>
</dbReference>
<dbReference type="Gene3D" id="3.40.50.1820">
    <property type="entry name" value="alpha/beta hydrolase"/>
    <property type="match status" value="1"/>
</dbReference>
<dbReference type="Proteomes" id="UP000198415">
    <property type="component" value="Unassembled WGS sequence"/>
</dbReference>
<dbReference type="EMBL" id="FZNR01000024">
    <property type="protein sequence ID" value="SNS78394.1"/>
    <property type="molecule type" value="Genomic_DNA"/>
</dbReference>
<keyword evidence="2" id="KW-0596">Phosphopantetheine</keyword>
<dbReference type="Gene3D" id="3.30.559.10">
    <property type="entry name" value="Chloramphenicol acetyltransferase-like domain"/>
    <property type="match status" value="1"/>
</dbReference>
<gene>
    <name evidence="7" type="ORF">SAMN06264365_1247</name>
</gene>
<feature type="domain" description="Thioesterase" evidence="6">
    <location>
        <begin position="559"/>
        <end position="653"/>
    </location>
</feature>
<dbReference type="Pfam" id="PF00668">
    <property type="entry name" value="Condensation"/>
    <property type="match status" value="1"/>
</dbReference>
<dbReference type="GO" id="GO:0005737">
    <property type="term" value="C:cytoplasm"/>
    <property type="evidence" value="ECO:0007669"/>
    <property type="project" value="TreeGrafter"/>
</dbReference>
<dbReference type="GO" id="GO:0044550">
    <property type="term" value="P:secondary metabolite biosynthetic process"/>
    <property type="evidence" value="ECO:0007669"/>
    <property type="project" value="TreeGrafter"/>
</dbReference>
<dbReference type="InterPro" id="IPR009081">
    <property type="entry name" value="PP-bd_ACP"/>
</dbReference>
<feature type="domain" description="Condensation" evidence="5">
    <location>
        <begin position="9"/>
        <end position="444"/>
    </location>
</feature>
<protein>
    <submittedName>
        <fullName evidence="7">Phosphopantetheine attachment site</fullName>
    </submittedName>
</protein>
<sequence length="807" mass="85330">MRVTNVEPVPATPMQESLWWLHQRARNRSVYHLTWRMLLDRPLDEAALRVAWQAMVDRHEALRTSVVRRDETVTLAVAGPMPVDLGHVEISDPGPVDAATLLRLIAEEVHALPLEPDRAPLARLTLVRVGDRREVLLTVHHVVLDGWAVQLLVGELSAAYAAVQRGEPVSFPGEPAPFSGYARQQAAARADGGWDKSLAYWCETLDGVTATVLEPDLSGEAVSGAPGAILRYGFSTEAAAGLAALAKASFATPFAVLLAAMQIVLARAGAGSDVSIGVVTANRMTASDQALMGYTANLCLMRASVAGGDTVAQVVGNARDAMWQMLVHQAVPYPVVFQALPEATRTALGDTTPLLLSYLGPIGADLGFGEVPATLLPSPNRAARADLAMSAWEVADGYAIEVEYHSGRYRESSVLALLHDLDAVLADGGAEPKRTIGSFEVASRARGRGAATSPAEVHEPAGELPGSAGWRTVAAAWAQVLGQPPQGPDVDFFAVGGNSLGALRLAGLLDGDGTGVDLVRWLAEATPRRLVEQLAGDPARDPAGTESTLVTLREGPGTHLHLVHGAGGSPNDYQELVRALPESWRITASRDTTESTTVPDLARRYLADLVAAGGPPDLMGGWSFGGQIAYQMVADQAGPRSALVVLDATPPTGYALPPDPRRTWFDTFSGVIHRSLRLPPDMPASHTAVGAGDTSFDESLAIAALAAGLAAAGQPVPATLLGQRWRVYERHARANAAYVHPGPVDVPALVVGADLLDVQLTQWSQRLGATETRRVAAEHFEVLRAPAVPEVAAAIFAFARVVTARNR</sequence>
<dbReference type="InterPro" id="IPR036736">
    <property type="entry name" value="ACP-like_sf"/>
</dbReference>
<dbReference type="GO" id="GO:0003824">
    <property type="term" value="F:catalytic activity"/>
    <property type="evidence" value="ECO:0007669"/>
    <property type="project" value="InterPro"/>
</dbReference>
<evidence type="ECO:0000259" key="5">
    <source>
        <dbReference type="Pfam" id="PF00668"/>
    </source>
</evidence>
<keyword evidence="3" id="KW-0597">Phosphoprotein</keyword>
<dbReference type="GO" id="GO:0031177">
    <property type="term" value="F:phosphopantetheine binding"/>
    <property type="evidence" value="ECO:0007669"/>
    <property type="project" value="TreeGrafter"/>
</dbReference>
<dbReference type="PROSITE" id="PS00012">
    <property type="entry name" value="PHOSPHOPANTETHEINE"/>
    <property type="match status" value="1"/>
</dbReference>
<dbReference type="PANTHER" id="PTHR45527:SF1">
    <property type="entry name" value="FATTY ACID SYNTHASE"/>
    <property type="match status" value="1"/>
</dbReference>
<accession>A0A239HDR4</accession>
<reference evidence="7 8" key="1">
    <citation type="submission" date="2017-06" db="EMBL/GenBank/DDBJ databases">
        <authorList>
            <person name="Kim H.J."/>
            <person name="Triplett B.A."/>
        </authorList>
    </citation>
    <scope>NUCLEOTIDE SEQUENCE [LARGE SCALE GENOMIC DNA]</scope>
    <source>
        <strain evidence="7 8">DSM 43151</strain>
    </source>
</reference>
<dbReference type="InterPro" id="IPR023213">
    <property type="entry name" value="CAT-like_dom_sf"/>
</dbReference>
<dbReference type="Pfam" id="PF00975">
    <property type="entry name" value="Thioesterase"/>
    <property type="match status" value="1"/>
</dbReference>
<organism evidence="7 8">
    <name type="scientific">Actinoplanes regularis</name>
    <dbReference type="NCBI Taxonomy" id="52697"/>
    <lineage>
        <taxon>Bacteria</taxon>
        <taxon>Bacillati</taxon>
        <taxon>Actinomycetota</taxon>
        <taxon>Actinomycetes</taxon>
        <taxon>Micromonosporales</taxon>
        <taxon>Micromonosporaceae</taxon>
        <taxon>Actinoplanes</taxon>
    </lineage>
</organism>
<evidence type="ECO:0000313" key="8">
    <source>
        <dbReference type="Proteomes" id="UP000198415"/>
    </source>
</evidence>
<dbReference type="InterPro" id="IPR006162">
    <property type="entry name" value="Ppantetheine_attach_site"/>
</dbReference>
<evidence type="ECO:0000313" key="7">
    <source>
        <dbReference type="EMBL" id="SNS78394.1"/>
    </source>
</evidence>
<evidence type="ECO:0000259" key="4">
    <source>
        <dbReference type="Pfam" id="PF00550"/>
    </source>
</evidence>
<dbReference type="PANTHER" id="PTHR45527">
    <property type="entry name" value="NONRIBOSOMAL PEPTIDE SYNTHETASE"/>
    <property type="match status" value="1"/>
</dbReference>
<proteinExistence type="predicted"/>
<feature type="domain" description="Carrier" evidence="4">
    <location>
        <begin position="472"/>
        <end position="532"/>
    </location>
</feature>
<dbReference type="SUPFAM" id="SSF53474">
    <property type="entry name" value="alpha/beta-Hydrolases"/>
    <property type="match status" value="1"/>
</dbReference>
<evidence type="ECO:0000256" key="2">
    <source>
        <dbReference type="ARBA" id="ARBA00022450"/>
    </source>
</evidence>
<evidence type="ECO:0000256" key="1">
    <source>
        <dbReference type="ARBA" id="ARBA00001957"/>
    </source>
</evidence>
<keyword evidence="8" id="KW-1185">Reference proteome</keyword>
<dbReference type="InterPro" id="IPR001242">
    <property type="entry name" value="Condensation_dom"/>
</dbReference>
<dbReference type="Gene3D" id="3.30.559.30">
    <property type="entry name" value="Nonribosomal peptide synthetase, condensation domain"/>
    <property type="match status" value="1"/>
</dbReference>
<dbReference type="GO" id="GO:0008610">
    <property type="term" value="P:lipid biosynthetic process"/>
    <property type="evidence" value="ECO:0007669"/>
    <property type="project" value="UniProtKB-ARBA"/>
</dbReference>
<comment type="cofactor">
    <cofactor evidence="1">
        <name>pantetheine 4'-phosphate</name>
        <dbReference type="ChEBI" id="CHEBI:47942"/>
    </cofactor>
</comment>
<dbReference type="Pfam" id="PF00550">
    <property type="entry name" value="PP-binding"/>
    <property type="match status" value="1"/>
</dbReference>
<dbReference type="SUPFAM" id="SSF47336">
    <property type="entry name" value="ACP-like"/>
    <property type="match status" value="1"/>
</dbReference>
<dbReference type="InterPro" id="IPR001031">
    <property type="entry name" value="Thioesterase"/>
</dbReference>
<evidence type="ECO:0000256" key="3">
    <source>
        <dbReference type="ARBA" id="ARBA00022553"/>
    </source>
</evidence>
<name>A0A239HDR4_9ACTN</name>
<dbReference type="GO" id="GO:0043041">
    <property type="term" value="P:amino acid activation for nonribosomal peptide biosynthetic process"/>
    <property type="evidence" value="ECO:0007669"/>
    <property type="project" value="TreeGrafter"/>
</dbReference>